<gene>
    <name evidence="2" type="primary">mobC</name>
    <name evidence="2" type="ORF">ICL16_00440</name>
</gene>
<sequence>MPKKCFSKVTKRTHNYPVRLSDLELDWLRIKAQDAGMPASELIRRLTLGKPLPRRLSKISLATYQELGRIGNNLNQLAKATNTAIKVGYSPPADPKLLKELLELLHECRRELTKVEIGDDSESEELEDDWQAEEG</sequence>
<feature type="region of interest" description="Disordered" evidence="1">
    <location>
        <begin position="116"/>
        <end position="135"/>
    </location>
</feature>
<dbReference type="Proteomes" id="UP000629098">
    <property type="component" value="Unassembled WGS sequence"/>
</dbReference>
<comment type="caution">
    <text evidence="2">The sequence shown here is derived from an EMBL/GenBank/DDBJ whole genome shotgun (WGS) entry which is preliminary data.</text>
</comment>
<dbReference type="EMBL" id="JACXAE010000007">
    <property type="protein sequence ID" value="MBD2770631.1"/>
    <property type="molecule type" value="Genomic_DNA"/>
</dbReference>
<organism evidence="2 3">
    <name type="scientific">Iningainema tapete BLCC-T55</name>
    <dbReference type="NCBI Taxonomy" id="2748662"/>
    <lineage>
        <taxon>Bacteria</taxon>
        <taxon>Bacillati</taxon>
        <taxon>Cyanobacteriota</taxon>
        <taxon>Cyanophyceae</taxon>
        <taxon>Nostocales</taxon>
        <taxon>Scytonemataceae</taxon>
        <taxon>Iningainema tapete</taxon>
    </lineage>
</organism>
<evidence type="ECO:0000313" key="3">
    <source>
        <dbReference type="Proteomes" id="UP000629098"/>
    </source>
</evidence>
<evidence type="ECO:0000313" key="2">
    <source>
        <dbReference type="EMBL" id="MBD2770631.1"/>
    </source>
</evidence>
<proteinExistence type="predicted"/>
<dbReference type="RefSeq" id="WP_190824932.1">
    <property type="nucleotide sequence ID" value="NZ_CAWPPI010000007.1"/>
</dbReference>
<name>A0A8J6XHE5_9CYAN</name>
<dbReference type="Pfam" id="PF21983">
    <property type="entry name" value="NikA-like"/>
    <property type="match status" value="1"/>
</dbReference>
<dbReference type="InterPro" id="IPR053842">
    <property type="entry name" value="NikA-like"/>
</dbReference>
<evidence type="ECO:0000256" key="1">
    <source>
        <dbReference type="SAM" id="MobiDB-lite"/>
    </source>
</evidence>
<keyword evidence="3" id="KW-1185">Reference proteome</keyword>
<dbReference type="AlphaFoldDB" id="A0A8J6XHE5"/>
<reference evidence="2" key="1">
    <citation type="submission" date="2020-09" db="EMBL/GenBank/DDBJ databases">
        <title>Iningainema tapete sp. nov. (Scytonemataceae, Cyanobacteria) from greenhouses in central Florida (USA) produces two types of nodularin with biosynthetic potential for microcystin-LR and anabaenopeptins.</title>
        <authorList>
            <person name="Berthold D.E."/>
            <person name="Lefler F.W."/>
            <person name="Huang I.-S."/>
            <person name="Abdulla H."/>
            <person name="Zimba P.V."/>
            <person name="Laughinghouse H.D. IV."/>
        </authorList>
    </citation>
    <scope>NUCLEOTIDE SEQUENCE</scope>
    <source>
        <strain evidence="2">BLCCT55</strain>
    </source>
</reference>
<accession>A0A8J6XHE5</accession>
<protein>
    <submittedName>
        <fullName evidence="2">Plasmid mobilization relaxosome protein MobC</fullName>
    </submittedName>
</protein>
<feature type="compositionally biased region" description="Acidic residues" evidence="1">
    <location>
        <begin position="118"/>
        <end position="135"/>
    </location>
</feature>